<name>A0AA40E9Z2_9PEZI</name>
<dbReference type="GO" id="GO:0048038">
    <property type="term" value="F:quinone binding"/>
    <property type="evidence" value="ECO:0007669"/>
    <property type="project" value="InterPro"/>
</dbReference>
<keyword evidence="1" id="KW-0732">Signal</keyword>
<comment type="caution">
    <text evidence="2">The sequence shown here is derived from an EMBL/GenBank/DDBJ whole genome shotgun (WGS) entry which is preliminary data.</text>
</comment>
<dbReference type="EMBL" id="JAUKUA010000001">
    <property type="protein sequence ID" value="KAK0729531.1"/>
    <property type="molecule type" value="Genomic_DNA"/>
</dbReference>
<keyword evidence="3" id="KW-1185">Reference proteome</keyword>
<dbReference type="SUPFAM" id="SSF49998">
    <property type="entry name" value="Amine oxidase catalytic domain"/>
    <property type="match status" value="1"/>
</dbReference>
<dbReference type="GO" id="GO:0008131">
    <property type="term" value="F:primary methylamine oxidase activity"/>
    <property type="evidence" value="ECO:0007669"/>
    <property type="project" value="InterPro"/>
</dbReference>
<dbReference type="Gene3D" id="2.70.98.20">
    <property type="entry name" value="Copper amine oxidase, catalytic domain"/>
    <property type="match status" value="1"/>
</dbReference>
<protein>
    <recommendedName>
        <fullName evidence="4">Amine oxidase</fullName>
    </recommendedName>
</protein>
<dbReference type="AlphaFoldDB" id="A0AA40E9Z2"/>
<dbReference type="InterPro" id="IPR036460">
    <property type="entry name" value="Cu_amine_oxidase_C_sf"/>
</dbReference>
<gene>
    <name evidence="2" type="ORF">B0H67DRAFT_604770</name>
</gene>
<reference evidence="2" key="1">
    <citation type="submission" date="2023-06" db="EMBL/GenBank/DDBJ databases">
        <title>Genome-scale phylogeny and comparative genomics of the fungal order Sordariales.</title>
        <authorList>
            <consortium name="Lawrence Berkeley National Laboratory"/>
            <person name="Hensen N."/>
            <person name="Bonometti L."/>
            <person name="Westerberg I."/>
            <person name="Brannstrom I.O."/>
            <person name="Guillou S."/>
            <person name="Cros-Aarteil S."/>
            <person name="Calhoun S."/>
            <person name="Haridas S."/>
            <person name="Kuo A."/>
            <person name="Mondo S."/>
            <person name="Pangilinan J."/>
            <person name="Riley R."/>
            <person name="Labutti K."/>
            <person name="Andreopoulos B."/>
            <person name="Lipzen A."/>
            <person name="Chen C."/>
            <person name="Yanf M."/>
            <person name="Daum C."/>
            <person name="Ng V."/>
            <person name="Clum A."/>
            <person name="Steindorff A."/>
            <person name="Ohm R."/>
            <person name="Martin F."/>
            <person name="Silar P."/>
            <person name="Natvig D."/>
            <person name="Lalanne C."/>
            <person name="Gautier V."/>
            <person name="Ament-Velasquez S.L."/>
            <person name="Kruys A."/>
            <person name="Hutchinson M.I."/>
            <person name="Powell A.J."/>
            <person name="Barry K."/>
            <person name="Miller A.N."/>
            <person name="Grigoriev I.V."/>
            <person name="Debuchy R."/>
            <person name="Gladieux P."/>
            <person name="Thoren M.H."/>
            <person name="Johannesson H."/>
        </authorList>
    </citation>
    <scope>NUCLEOTIDE SEQUENCE</scope>
    <source>
        <strain evidence="2">SMH4607-1</strain>
    </source>
</reference>
<proteinExistence type="predicted"/>
<evidence type="ECO:0000256" key="1">
    <source>
        <dbReference type="SAM" id="SignalP"/>
    </source>
</evidence>
<feature type="chain" id="PRO_5041241164" description="Amine oxidase" evidence="1">
    <location>
        <begin position="20"/>
        <end position="606"/>
    </location>
</feature>
<sequence length="606" mass="67960">MGWSNLFSFVTGLLTQVSCNIEPDVLHQEVRHHPTAQAPLPPTRTTSVATPLRLSIAPTNVDVAVIKDALNTVMQAGQVKDVLRGTRHRVLQVDNLHSWADADKRDQNGFRAAIADYTNGRTVFVESADAFGTPSTLSIIDGSNEQPPPNGEEIAEAAEIAGFGKDAIAYSTMPVLTQNIFSNGSSHRILYIMARAANSASTEMFGYRVNMNNRTAEKVPSALSLAGPPPAWCRVLKKNEALNIPQTRSEKGPGAANVVISQGNQVTPLWELTVVRPSASKGNMGSGLEIRNVKYKGKKVLGQGHLPILNVKYKEPRTNLNCGPTYRDWQWEEYDFECEGSNVAGTDYLRICNKSPRTIVDIPINPNEKEKAGFRGIAFYPTEDAVLIRSYLTADWYRYTTEWTLCANGTIKPRWGFGAVLDDNWNCVCEKHHHHAYFRFDFDIETSYRNTVHEFNDPRKPDQRGNWHEIVQSSYSERNKGSNDAWKKQYWKISNQKTGNSYLLRPGPRDANTEAGDTYGKDGAWTMNHDPNWLDDGRMLDTVENKTIADFDEIAVRSGGVDSAVSGKDVVVWYAVHFVHDEEKETNQPHDWKHFYGPDLVPEKWT</sequence>
<feature type="signal peptide" evidence="1">
    <location>
        <begin position="1"/>
        <end position="19"/>
    </location>
</feature>
<dbReference type="Proteomes" id="UP001172102">
    <property type="component" value="Unassembled WGS sequence"/>
</dbReference>
<organism evidence="2 3">
    <name type="scientific">Lasiosphaeris hirsuta</name>
    <dbReference type="NCBI Taxonomy" id="260670"/>
    <lineage>
        <taxon>Eukaryota</taxon>
        <taxon>Fungi</taxon>
        <taxon>Dikarya</taxon>
        <taxon>Ascomycota</taxon>
        <taxon>Pezizomycotina</taxon>
        <taxon>Sordariomycetes</taxon>
        <taxon>Sordariomycetidae</taxon>
        <taxon>Sordariales</taxon>
        <taxon>Lasiosphaeriaceae</taxon>
        <taxon>Lasiosphaeris</taxon>
    </lineage>
</organism>
<evidence type="ECO:0000313" key="3">
    <source>
        <dbReference type="Proteomes" id="UP001172102"/>
    </source>
</evidence>
<evidence type="ECO:0008006" key="4">
    <source>
        <dbReference type="Google" id="ProtNLM"/>
    </source>
</evidence>
<evidence type="ECO:0000313" key="2">
    <source>
        <dbReference type="EMBL" id="KAK0729531.1"/>
    </source>
</evidence>
<accession>A0AA40E9Z2</accession>
<dbReference type="GO" id="GO:0005507">
    <property type="term" value="F:copper ion binding"/>
    <property type="evidence" value="ECO:0007669"/>
    <property type="project" value="InterPro"/>
</dbReference>
<dbReference type="GO" id="GO:0009308">
    <property type="term" value="P:amine metabolic process"/>
    <property type="evidence" value="ECO:0007669"/>
    <property type="project" value="InterPro"/>
</dbReference>